<evidence type="ECO:0000256" key="5">
    <source>
        <dbReference type="HAMAP-Rule" id="MF_00211"/>
    </source>
</evidence>
<evidence type="ECO:0000259" key="7">
    <source>
        <dbReference type="Pfam" id="PF02885"/>
    </source>
</evidence>
<comment type="catalytic activity">
    <reaction evidence="5">
        <text>N-(5-phospho-beta-D-ribosyl)anthranilate + diphosphate = 5-phospho-alpha-D-ribose 1-diphosphate + anthranilate</text>
        <dbReference type="Rhea" id="RHEA:11768"/>
        <dbReference type="ChEBI" id="CHEBI:16567"/>
        <dbReference type="ChEBI" id="CHEBI:18277"/>
        <dbReference type="ChEBI" id="CHEBI:33019"/>
        <dbReference type="ChEBI" id="CHEBI:58017"/>
        <dbReference type="EC" id="2.4.2.18"/>
    </reaction>
</comment>
<dbReference type="EMBL" id="CP092751">
    <property type="protein sequence ID" value="USP96225.1"/>
    <property type="molecule type" value="Genomic_DNA"/>
</dbReference>
<keyword evidence="5" id="KW-0028">Amino-acid biosynthesis</keyword>
<proteinExistence type="inferred from homology"/>
<feature type="binding site" evidence="5">
    <location>
        <begin position="109"/>
        <end position="117"/>
    </location>
    <ligand>
        <name>5-phospho-alpha-D-ribose 1-diphosphate</name>
        <dbReference type="ChEBI" id="CHEBI:58017"/>
    </ligand>
</feature>
<keyword evidence="2 5" id="KW-0808">Transferase</keyword>
<evidence type="ECO:0000256" key="2">
    <source>
        <dbReference type="ARBA" id="ARBA00022679"/>
    </source>
</evidence>
<feature type="binding site" evidence="5">
    <location>
        <position position="89"/>
    </location>
    <ligand>
        <name>5-phospho-alpha-D-ribose 1-diphosphate</name>
        <dbReference type="ChEBI" id="CHEBI:58017"/>
    </ligand>
</feature>
<feature type="binding site" evidence="5">
    <location>
        <position position="81"/>
    </location>
    <ligand>
        <name>anthranilate</name>
        <dbReference type="ChEBI" id="CHEBI:16567"/>
        <label>1</label>
    </ligand>
</feature>
<feature type="binding site" evidence="5">
    <location>
        <begin position="91"/>
        <end position="94"/>
    </location>
    <ligand>
        <name>5-phospho-alpha-D-ribose 1-diphosphate</name>
        <dbReference type="ChEBI" id="CHEBI:58017"/>
    </ligand>
</feature>
<dbReference type="Gene3D" id="3.40.1030.10">
    <property type="entry name" value="Nucleoside phosphorylase/phosphoribosyltransferase catalytic domain"/>
    <property type="match status" value="1"/>
</dbReference>
<evidence type="ECO:0000313" key="9">
    <source>
        <dbReference type="Proteomes" id="UP001057348"/>
    </source>
</evidence>
<dbReference type="InterPro" id="IPR005940">
    <property type="entry name" value="Anthranilate_Pribosyl_Tfrase"/>
</dbReference>
<comment type="function">
    <text evidence="5">Catalyzes the transfer of the phosphoribosyl group of 5-phosphorylribose-1-pyrophosphate (PRPP) to anthranilate to yield N-(5'-phosphoribosyl)-anthranilate (PRA).</text>
</comment>
<keyword evidence="3 5" id="KW-0822">Tryptophan biosynthesis</keyword>
<feature type="domain" description="Glycosyl transferase family 3" evidence="6">
    <location>
        <begin position="74"/>
        <end position="323"/>
    </location>
</feature>
<comment type="subunit">
    <text evidence="5">Homodimer.</text>
</comment>
<reference evidence="8" key="1">
    <citation type="submission" date="2022-02" db="EMBL/GenBank/DDBJ databases">
        <title>Draft Genome Sequence of Bacillus vallismortis Strain BL01, Isolated from Artemisia lerchiana Web. Roots.</title>
        <authorList>
            <person name="Chebotar V.K."/>
            <person name="Gancheva M.S."/>
            <person name="Chizhevskaya E.P."/>
            <person name="Komarova O.V."/>
            <person name="Baganova M.E."/>
            <person name="Zaplatkin A.N."/>
            <person name="Pishchik V.N."/>
        </authorList>
    </citation>
    <scope>NUCLEOTIDE SEQUENCE</scope>
    <source>
        <strain evidence="8">BL01</strain>
    </source>
</reference>
<feature type="binding site" evidence="5">
    <location>
        <position position="227"/>
    </location>
    <ligand>
        <name>Mg(2+)</name>
        <dbReference type="ChEBI" id="CHEBI:18420"/>
        <label>1</label>
    </ligand>
</feature>
<comment type="pathway">
    <text evidence="5">Amino-acid biosynthesis; L-tryptophan biosynthesis; L-tryptophan from chorismate: step 2/5.</text>
</comment>
<feature type="binding site" evidence="5">
    <location>
        <position position="112"/>
    </location>
    <ligand>
        <name>anthranilate</name>
        <dbReference type="ChEBI" id="CHEBI:16567"/>
        <label>1</label>
    </ligand>
</feature>
<feature type="binding site" evidence="5">
    <location>
        <position position="121"/>
    </location>
    <ligand>
        <name>5-phospho-alpha-D-ribose 1-diphosphate</name>
        <dbReference type="ChEBI" id="CHEBI:58017"/>
    </ligand>
</feature>
<dbReference type="HAMAP" id="MF_00211">
    <property type="entry name" value="TrpD"/>
    <property type="match status" value="1"/>
</dbReference>
<dbReference type="InterPro" id="IPR036320">
    <property type="entry name" value="Glycosyl_Trfase_fam3_N_dom_sf"/>
</dbReference>
<gene>
    <name evidence="5 8" type="primary">trpD</name>
    <name evidence="8" type="ORF">MKF32_03880</name>
</gene>
<comment type="cofactor">
    <cofactor evidence="5">
        <name>Mg(2+)</name>
        <dbReference type="ChEBI" id="CHEBI:18420"/>
    </cofactor>
    <text evidence="5">Binds 2 magnesium ions per monomer.</text>
</comment>
<feature type="binding site" evidence="5">
    <location>
        <position position="167"/>
    </location>
    <ligand>
        <name>anthranilate</name>
        <dbReference type="ChEBI" id="CHEBI:16567"/>
        <label>2</label>
    </ligand>
</feature>
<dbReference type="InterPro" id="IPR000312">
    <property type="entry name" value="Glycosyl_Trfase_fam3"/>
</dbReference>
<dbReference type="Pfam" id="PF00591">
    <property type="entry name" value="Glycos_transf_3"/>
    <property type="match status" value="1"/>
</dbReference>
<dbReference type="NCBIfam" id="TIGR01245">
    <property type="entry name" value="trpD"/>
    <property type="match status" value="1"/>
</dbReference>
<dbReference type="Gene3D" id="1.20.970.10">
    <property type="entry name" value="Transferase, Pyrimidine Nucleoside Phosphorylase, Chain C"/>
    <property type="match status" value="1"/>
</dbReference>
<feature type="domain" description="Glycosyl transferase family 3 N-terminal" evidence="7">
    <location>
        <begin position="6"/>
        <end position="66"/>
    </location>
</feature>
<protein>
    <recommendedName>
        <fullName evidence="5">Anthranilate phosphoribosyltransferase</fullName>
        <ecNumber evidence="5">2.4.2.18</ecNumber>
    </recommendedName>
</protein>
<feature type="binding site" evidence="5">
    <location>
        <position position="226"/>
    </location>
    <ligand>
        <name>Mg(2+)</name>
        <dbReference type="ChEBI" id="CHEBI:18420"/>
        <label>2</label>
    </ligand>
</feature>
<dbReference type="RefSeq" id="WP_253268910.1">
    <property type="nucleotide sequence ID" value="NZ_CP092751.1"/>
</dbReference>
<keyword evidence="5" id="KW-0479">Metal-binding</keyword>
<dbReference type="PANTHER" id="PTHR43285">
    <property type="entry name" value="ANTHRANILATE PHOSPHORIBOSYLTRANSFERASE"/>
    <property type="match status" value="1"/>
</dbReference>
<dbReference type="GO" id="GO:0004048">
    <property type="term" value="F:anthranilate phosphoribosyltransferase activity"/>
    <property type="evidence" value="ECO:0007669"/>
    <property type="project" value="UniProtKB-EC"/>
</dbReference>
<evidence type="ECO:0000313" key="8">
    <source>
        <dbReference type="EMBL" id="USP96225.1"/>
    </source>
</evidence>
<evidence type="ECO:0000256" key="4">
    <source>
        <dbReference type="ARBA" id="ARBA00023141"/>
    </source>
</evidence>
<organism evidence="8 9">
    <name type="scientific">Bacillus vallismortis</name>
    <dbReference type="NCBI Taxonomy" id="72361"/>
    <lineage>
        <taxon>Bacteria</taxon>
        <taxon>Bacillati</taxon>
        <taxon>Bacillota</taxon>
        <taxon>Bacilli</taxon>
        <taxon>Bacillales</taxon>
        <taxon>Bacillaceae</taxon>
        <taxon>Bacillus</taxon>
    </lineage>
</organism>
<name>A0ABY4Y1K9_BACVA</name>
<dbReference type="PANTHER" id="PTHR43285:SF2">
    <property type="entry name" value="ANTHRANILATE PHOSPHORIBOSYLTRANSFERASE"/>
    <property type="match status" value="1"/>
</dbReference>
<dbReference type="SUPFAM" id="SSF47648">
    <property type="entry name" value="Nucleoside phosphorylase/phosphoribosyltransferase N-terminal domain"/>
    <property type="match status" value="1"/>
</dbReference>
<keyword evidence="5" id="KW-0460">Magnesium</keyword>
<keyword evidence="1 5" id="KW-0328">Glycosyltransferase</keyword>
<feature type="binding site" evidence="5">
    <location>
        <position position="81"/>
    </location>
    <ligand>
        <name>5-phospho-alpha-D-ribose 1-diphosphate</name>
        <dbReference type="ChEBI" id="CHEBI:58017"/>
    </ligand>
</feature>
<dbReference type="InterPro" id="IPR035902">
    <property type="entry name" value="Nuc_phospho_transferase"/>
</dbReference>
<dbReference type="SUPFAM" id="SSF52418">
    <property type="entry name" value="Nucleoside phosphorylase/phosphoribosyltransferase catalytic domain"/>
    <property type="match status" value="1"/>
</dbReference>
<dbReference type="Pfam" id="PF02885">
    <property type="entry name" value="Glycos_trans_3N"/>
    <property type="match status" value="1"/>
</dbReference>
<comment type="caution">
    <text evidence="5">Lacks conserved residue(s) required for the propagation of feature annotation.</text>
</comment>
<accession>A0ABY4Y1K9</accession>
<sequence length="352" mass="39196">MTAFNRYIKKIINGKHLNREEAYQCMKHILEDGYNAVQTGALLTSLTIKGETKDELIGFVRAIRDKMIPFERTKEVLDTCGTGGDGSNSFNASTTASLISSSAGIPVAKNGNRSSTSKCGSADLLEALGLNIGLPAIQSQQLLESTDFTFLFSQFFHPKLKKLASIRRNLTFRTCFNLIGPLCSPAMPERQLLGVPDPKLIPFFAELLLELGVERALIVSSMDGLDEISVSAPTSICEIDHKETKEYIIHPEHFNVYWRNAEEVRCDSLEDSVKAFYSVLDCQQSAINDFCIMNAGAALYLGRKADSIKQGTELARELLISGKVKEHFFHIKNESQRLTEGEQLHEHVRPNY</sequence>
<keyword evidence="4 5" id="KW-0057">Aromatic amino acid biosynthesis</keyword>
<dbReference type="EC" id="2.4.2.18" evidence="5"/>
<evidence type="ECO:0000259" key="6">
    <source>
        <dbReference type="Pfam" id="PF00591"/>
    </source>
</evidence>
<dbReference type="Proteomes" id="UP001057348">
    <property type="component" value="Chromosome"/>
</dbReference>
<evidence type="ECO:0000256" key="3">
    <source>
        <dbReference type="ARBA" id="ARBA00022822"/>
    </source>
</evidence>
<feature type="binding site" evidence="5">
    <location>
        <position position="93"/>
    </location>
    <ligand>
        <name>Mg(2+)</name>
        <dbReference type="ChEBI" id="CHEBI:18420"/>
        <label>1</label>
    </ligand>
</feature>
<evidence type="ECO:0000256" key="1">
    <source>
        <dbReference type="ARBA" id="ARBA00022676"/>
    </source>
</evidence>
<feature type="binding site" evidence="5">
    <location>
        <begin position="84"/>
        <end position="85"/>
    </location>
    <ligand>
        <name>5-phospho-alpha-D-ribose 1-diphosphate</name>
        <dbReference type="ChEBI" id="CHEBI:58017"/>
    </ligand>
</feature>
<keyword evidence="9" id="KW-1185">Reference proteome</keyword>
<dbReference type="InterPro" id="IPR017459">
    <property type="entry name" value="Glycosyl_Trfase_fam3_N_dom"/>
</dbReference>
<feature type="binding site" evidence="5">
    <location>
        <position position="227"/>
    </location>
    <ligand>
        <name>Mg(2+)</name>
        <dbReference type="ChEBI" id="CHEBI:18420"/>
        <label>2</label>
    </ligand>
</feature>
<comment type="similarity">
    <text evidence="5">Belongs to the anthranilate phosphoribosyltransferase family.</text>
</comment>